<evidence type="ECO:0008006" key="6">
    <source>
        <dbReference type="Google" id="ProtNLM"/>
    </source>
</evidence>
<feature type="transmembrane region" description="Helical" evidence="3">
    <location>
        <begin position="498"/>
        <end position="519"/>
    </location>
</feature>
<gene>
    <name evidence="4" type="ORF">QQS21_011312</name>
</gene>
<reference evidence="4" key="1">
    <citation type="submission" date="2023-06" db="EMBL/GenBank/DDBJ databases">
        <title>Conoideocrella luteorostrata (Hypocreales: Clavicipitaceae), a potential biocontrol fungus for elongate hemlock scale in United States Christmas tree production areas.</title>
        <authorList>
            <person name="Barrett H."/>
            <person name="Lovett B."/>
            <person name="Macias A.M."/>
            <person name="Stajich J.E."/>
            <person name="Kasson M.T."/>
        </authorList>
    </citation>
    <scope>NUCLEOTIDE SEQUENCE</scope>
    <source>
        <strain evidence="4">ARSEF 14590</strain>
    </source>
</reference>
<dbReference type="Gene3D" id="3.40.50.2000">
    <property type="entry name" value="Glycogen Phosphorylase B"/>
    <property type="match status" value="2"/>
</dbReference>
<dbReference type="InterPro" id="IPR002213">
    <property type="entry name" value="UDP_glucos_trans"/>
</dbReference>
<keyword evidence="3" id="KW-0472">Membrane</keyword>
<dbReference type="PANTHER" id="PTHR48043">
    <property type="entry name" value="EG:EG0003.4 PROTEIN-RELATED"/>
    <property type="match status" value="1"/>
</dbReference>
<dbReference type="Pfam" id="PF00201">
    <property type="entry name" value="UDPGT"/>
    <property type="match status" value="1"/>
</dbReference>
<sequence>MTTTRNPPRKILMVVTVGGFTHAAPVLELGKVLAQRGHTVDFATLDGQEHWTEGYDYIRKLHTMGPGPSHQELEAHYLRMREWNSSQGFANVLQSKYMFDSYWTQTYKHLKQIVDNPATKPDFLLVDFFVDAAKDILYEYHLPIAMVNPQMPALICPCSYIPGEPGFQLDGTLTSEHASMWSRIRNELVMIRALPSILRWVRWTKKMRQAVGVHYSIPITSKPNHLVLINSFFGLEVPKDLPPLVAAVGPILSDIYQPLREPYEAFLTAHQKTLYLALGTHIILSNTAAVKLIQGLLAALNHGYINGVIWSIPTSGRRDIETSEQFILKEGKAITFASLLKGEHPSFLFTDFAPQRAILDHPHTAIYLTHGGGSSANEGLYHGKPMLVMGFFFDQISNVPRLVASGTSEPLDKFRFTAEELSRKIGLLSEDKDGFYRRNCERMQQIARVASRRKELGADLVEELIYDTEARYDGGRELRPMHLQTADMRMSSFKAKNWDLWLAGLLTLGLIPLASFTAGKWAWSERKAMGGFVGAVVKKWLI</sequence>
<name>A0AAJ0FTF8_9HYPO</name>
<keyword evidence="3" id="KW-1133">Transmembrane helix</keyword>
<dbReference type="PANTHER" id="PTHR48043:SF145">
    <property type="entry name" value="FI06409P-RELATED"/>
    <property type="match status" value="1"/>
</dbReference>
<evidence type="ECO:0000256" key="3">
    <source>
        <dbReference type="SAM" id="Phobius"/>
    </source>
</evidence>
<keyword evidence="3" id="KW-0812">Transmembrane</keyword>
<organism evidence="4 5">
    <name type="scientific">Conoideocrella luteorostrata</name>
    <dbReference type="NCBI Taxonomy" id="1105319"/>
    <lineage>
        <taxon>Eukaryota</taxon>
        <taxon>Fungi</taxon>
        <taxon>Dikarya</taxon>
        <taxon>Ascomycota</taxon>
        <taxon>Pezizomycotina</taxon>
        <taxon>Sordariomycetes</taxon>
        <taxon>Hypocreomycetidae</taxon>
        <taxon>Hypocreales</taxon>
        <taxon>Clavicipitaceae</taxon>
        <taxon>Conoideocrella</taxon>
    </lineage>
</organism>
<accession>A0AAJ0FTF8</accession>
<evidence type="ECO:0000256" key="2">
    <source>
        <dbReference type="ARBA" id="ARBA00022679"/>
    </source>
</evidence>
<dbReference type="AlphaFoldDB" id="A0AAJ0FTF8"/>
<dbReference type="CDD" id="cd03784">
    <property type="entry name" value="GT1_Gtf-like"/>
    <property type="match status" value="1"/>
</dbReference>
<dbReference type="InterPro" id="IPR050271">
    <property type="entry name" value="UDP-glycosyltransferase"/>
</dbReference>
<dbReference type="EMBL" id="JASWJB010000374">
    <property type="protein sequence ID" value="KAK2590999.1"/>
    <property type="molecule type" value="Genomic_DNA"/>
</dbReference>
<protein>
    <recommendedName>
        <fullName evidence="6">UDP-glucoronosyl and UDP-glucosyl transferase</fullName>
    </recommendedName>
</protein>
<dbReference type="GO" id="GO:0008194">
    <property type="term" value="F:UDP-glycosyltransferase activity"/>
    <property type="evidence" value="ECO:0007669"/>
    <property type="project" value="InterPro"/>
</dbReference>
<keyword evidence="5" id="KW-1185">Reference proteome</keyword>
<proteinExistence type="predicted"/>
<dbReference type="Proteomes" id="UP001251528">
    <property type="component" value="Unassembled WGS sequence"/>
</dbReference>
<evidence type="ECO:0000256" key="1">
    <source>
        <dbReference type="ARBA" id="ARBA00022676"/>
    </source>
</evidence>
<keyword evidence="2" id="KW-0808">Transferase</keyword>
<dbReference type="SUPFAM" id="SSF53756">
    <property type="entry name" value="UDP-Glycosyltransferase/glycogen phosphorylase"/>
    <property type="match status" value="1"/>
</dbReference>
<evidence type="ECO:0000313" key="4">
    <source>
        <dbReference type="EMBL" id="KAK2590999.1"/>
    </source>
</evidence>
<evidence type="ECO:0000313" key="5">
    <source>
        <dbReference type="Proteomes" id="UP001251528"/>
    </source>
</evidence>
<keyword evidence="1" id="KW-0328">Glycosyltransferase</keyword>
<comment type="caution">
    <text evidence="4">The sequence shown here is derived from an EMBL/GenBank/DDBJ whole genome shotgun (WGS) entry which is preliminary data.</text>
</comment>